<accession>A0A5M5DCV8</accession>
<dbReference type="Gene3D" id="2.60.40.2580">
    <property type="match status" value="1"/>
</dbReference>
<dbReference type="InterPro" id="IPR047786">
    <property type="entry name" value="Mfa1_fim"/>
</dbReference>
<gene>
    <name evidence="4" type="ORF">F3D66_18860</name>
</gene>
<feature type="signal peptide" evidence="2">
    <location>
        <begin position="1"/>
        <end position="17"/>
    </location>
</feature>
<dbReference type="Pfam" id="PF15495">
    <property type="entry name" value="Fimbrillin_C"/>
    <property type="match status" value="1"/>
</dbReference>
<feature type="domain" description="Minor fimbrium subunit Mfa1 C-terminal" evidence="3">
    <location>
        <begin position="435"/>
        <end position="521"/>
    </location>
</feature>
<reference evidence="4 5" key="1">
    <citation type="journal article" date="2019" name="Nat. Med.">
        <title>A library of human gut bacterial isolates paired with longitudinal multiomics data enables mechanistic microbiome research.</title>
        <authorList>
            <person name="Poyet M."/>
            <person name="Groussin M."/>
            <person name="Gibbons S.M."/>
            <person name="Avila-Pacheco J."/>
            <person name="Jiang X."/>
            <person name="Kearney S.M."/>
            <person name="Perrotta A.R."/>
            <person name="Berdy B."/>
            <person name="Zhao S."/>
            <person name="Lieberman T.D."/>
            <person name="Swanson P.K."/>
            <person name="Smith M."/>
            <person name="Roesemann S."/>
            <person name="Alexander J.E."/>
            <person name="Rich S.A."/>
            <person name="Livny J."/>
            <person name="Vlamakis H."/>
            <person name="Clish C."/>
            <person name="Bullock K."/>
            <person name="Deik A."/>
            <person name="Scott J."/>
            <person name="Pierce K.A."/>
            <person name="Xavier R.J."/>
            <person name="Alm E.J."/>
        </authorList>
    </citation>
    <scope>NUCLEOTIDE SEQUENCE [LARGE SCALE GENOMIC DNA]</scope>
    <source>
        <strain evidence="4 5">BIOML-A134</strain>
    </source>
</reference>
<feature type="chain" id="PRO_5030132761" description="Minor fimbrium subunit Mfa1 C-terminal domain-containing protein" evidence="2">
    <location>
        <begin position="18"/>
        <end position="526"/>
    </location>
</feature>
<organism evidence="4 5">
    <name type="scientific">Bacteroides ovatus</name>
    <dbReference type="NCBI Taxonomy" id="28116"/>
    <lineage>
        <taxon>Bacteria</taxon>
        <taxon>Pseudomonadati</taxon>
        <taxon>Bacteroidota</taxon>
        <taxon>Bacteroidia</taxon>
        <taxon>Bacteroidales</taxon>
        <taxon>Bacteroidaceae</taxon>
        <taxon>Bacteroides</taxon>
    </lineage>
</organism>
<name>A0A5M5DCV8_BACOV</name>
<proteinExistence type="predicted"/>
<protein>
    <recommendedName>
        <fullName evidence="3">Minor fimbrium subunit Mfa1 C-terminal domain-containing protein</fullName>
    </recommendedName>
</protein>
<comment type="caution">
    <text evidence="4">The sequence shown here is derived from an EMBL/GenBank/DDBJ whole genome shotgun (WGS) entry which is preliminary data.</text>
</comment>
<feature type="region of interest" description="Disordered" evidence="1">
    <location>
        <begin position="481"/>
        <end position="501"/>
    </location>
</feature>
<dbReference type="NCBIfam" id="NF038041">
    <property type="entry name" value="fim_Mfa1_fam"/>
    <property type="match status" value="1"/>
</dbReference>
<dbReference type="AlphaFoldDB" id="A0A5M5DCV8"/>
<evidence type="ECO:0000259" key="3">
    <source>
        <dbReference type="Pfam" id="PF15495"/>
    </source>
</evidence>
<evidence type="ECO:0000313" key="4">
    <source>
        <dbReference type="EMBL" id="KAA4093804.1"/>
    </source>
</evidence>
<dbReference type="Gene3D" id="1.10.20.150">
    <property type="match status" value="1"/>
</dbReference>
<evidence type="ECO:0000256" key="1">
    <source>
        <dbReference type="SAM" id="MobiDB-lite"/>
    </source>
</evidence>
<dbReference type="RefSeq" id="WP_149944674.1">
    <property type="nucleotide sequence ID" value="NZ_JAQEER010000008.1"/>
</dbReference>
<dbReference type="Gene3D" id="2.60.40.3690">
    <property type="match status" value="1"/>
</dbReference>
<evidence type="ECO:0000313" key="5">
    <source>
        <dbReference type="Proteomes" id="UP000473905"/>
    </source>
</evidence>
<keyword evidence="5" id="KW-1185">Reference proteome</keyword>
<sequence length="526" mass="55185">MKLDKSFLTLFVGLAMAACSNDEEMATGGQDLLPIDGREAYMSVVVDMPKSTGTRAPGENHGTADEQNVNEVLLALFDASDVCLETKTLASAEYILNAGGNPAAGTGNAFKVPSTTAKVLAVVNPSDKFKAACVASASWSVINGAVEQALEEVIGAAKNNFMMINAGDNANPANGALVTANVKVVDGTLIADATAAIAAAEADRSLIHVDRVVAKVSLGINPGGVTVPAGVTCTFGNWALNVTNKSMFPYAEIVMPAGGSAGADYRIDPNYELAGFNVSQFNYLTVAADGTLPADFSAMTESKYCLENTMAADAQTQAQTTAAVASAVYTPNSFTVGKSWFRLLGVTYQTLADLQTVYNIAKDATTAGTANAAQTQLITLCDQFYARMSAAAIKQSKTVGADFAAITLAELDAIANGGEYSKPDANAGETVGVEYFQKGVCYYNILIRHDDAITATMALGKYGVVRNNWYTLTINSVKQPGTPWIPDTTDPTDPEKTGENDDDAEAYLSVSITINPWTTWSQGVDL</sequence>
<dbReference type="Proteomes" id="UP000473905">
    <property type="component" value="Unassembled WGS sequence"/>
</dbReference>
<evidence type="ECO:0000256" key="2">
    <source>
        <dbReference type="SAM" id="SignalP"/>
    </source>
</evidence>
<dbReference type="EMBL" id="VWKB01000027">
    <property type="protein sequence ID" value="KAA4093804.1"/>
    <property type="molecule type" value="Genomic_DNA"/>
</dbReference>
<dbReference type="GO" id="GO:0009418">
    <property type="term" value="C:pilus shaft"/>
    <property type="evidence" value="ECO:0007669"/>
    <property type="project" value="InterPro"/>
</dbReference>
<dbReference type="PROSITE" id="PS51257">
    <property type="entry name" value="PROKAR_LIPOPROTEIN"/>
    <property type="match status" value="1"/>
</dbReference>
<keyword evidence="2" id="KW-0732">Signal</keyword>
<dbReference type="InterPro" id="IPR029140">
    <property type="entry name" value="Mfa1_C"/>
</dbReference>